<dbReference type="PANTHER" id="PTHR44846:SF7">
    <property type="entry name" value="TRANSCRIPTIONAL REGULATOR OF 2-AMINOETHYLPHOSPHONATE DEGRADATION OPERONS-RELATED"/>
    <property type="match status" value="1"/>
</dbReference>
<dbReference type="SUPFAM" id="SSF46785">
    <property type="entry name" value="Winged helix' DNA-binding domain"/>
    <property type="match status" value="1"/>
</dbReference>
<name>A0ABM9Z0K3_VIBOR</name>
<reference evidence="5 6" key="1">
    <citation type="submission" date="2009-10" db="EMBL/GenBank/DDBJ databases">
        <authorList>
            <consortium name="Los Alamos National Laboratory (LANL)"/>
            <consortium name="National Microbial Pathogen Data Resource (NMPDR)"/>
            <person name="Munk A.C."/>
            <person name="Chertkov O."/>
            <person name="Tapia R."/>
            <person name="Green L."/>
            <person name="Rogers Y."/>
            <person name="Detter J.C."/>
            <person name="Bruce D."/>
            <person name="Brettin T.S."/>
            <person name="Colwell R.R."/>
            <person name="Huq A."/>
            <person name="Grim C.J."/>
            <person name="Hasan N.A."/>
            <person name="Bartels D."/>
            <person name="Vonstein V."/>
        </authorList>
    </citation>
    <scope>NUCLEOTIDE SEQUENCE [LARGE SCALE GENOMIC DNA]</scope>
    <source>
        <strain evidence="5 6">CIP 102891</strain>
    </source>
</reference>
<evidence type="ECO:0000259" key="4">
    <source>
        <dbReference type="PROSITE" id="PS50949"/>
    </source>
</evidence>
<dbReference type="Pfam" id="PF07702">
    <property type="entry name" value="UTRA"/>
    <property type="match status" value="1"/>
</dbReference>
<dbReference type="InterPro" id="IPR000524">
    <property type="entry name" value="Tscrpt_reg_HTH_GntR"/>
</dbReference>
<dbReference type="PRINTS" id="PR00035">
    <property type="entry name" value="HTHGNTR"/>
</dbReference>
<comment type="caution">
    <text evidence="5">The sequence shown here is derived from an EMBL/GenBank/DDBJ whole genome shotgun (WGS) entry which is preliminary data.</text>
</comment>
<protein>
    <submittedName>
        <fullName evidence="5">Transcriptional regulator</fullName>
    </submittedName>
</protein>
<dbReference type="InterPro" id="IPR050679">
    <property type="entry name" value="Bact_HTH_transcr_reg"/>
</dbReference>
<keyword evidence="6" id="KW-1185">Reference proteome</keyword>
<keyword evidence="1" id="KW-0805">Transcription regulation</keyword>
<feature type="domain" description="HTH gntR-type" evidence="4">
    <location>
        <begin position="51"/>
        <end position="119"/>
    </location>
</feature>
<proteinExistence type="predicted"/>
<dbReference type="Proteomes" id="UP000003515">
    <property type="component" value="Unassembled WGS sequence"/>
</dbReference>
<dbReference type="Pfam" id="PF00392">
    <property type="entry name" value="GntR"/>
    <property type="match status" value="1"/>
</dbReference>
<evidence type="ECO:0000256" key="2">
    <source>
        <dbReference type="ARBA" id="ARBA00023125"/>
    </source>
</evidence>
<accession>A0ABM9Z0K3</accession>
<dbReference type="PROSITE" id="PS50949">
    <property type="entry name" value="HTH_GNTR"/>
    <property type="match status" value="1"/>
</dbReference>
<dbReference type="CDD" id="cd07377">
    <property type="entry name" value="WHTH_GntR"/>
    <property type="match status" value="1"/>
</dbReference>
<evidence type="ECO:0000313" key="6">
    <source>
        <dbReference type="Proteomes" id="UP000003515"/>
    </source>
</evidence>
<dbReference type="EMBL" id="ACZV01000005">
    <property type="protein sequence ID" value="EEX92934.1"/>
    <property type="molecule type" value="Genomic_DNA"/>
</dbReference>
<dbReference type="PANTHER" id="PTHR44846">
    <property type="entry name" value="MANNOSYL-D-GLYCERATE TRANSPORT/METABOLISM SYSTEM REPRESSOR MNGR-RELATED"/>
    <property type="match status" value="1"/>
</dbReference>
<keyword evidence="3" id="KW-0804">Transcription</keyword>
<dbReference type="InterPro" id="IPR028978">
    <property type="entry name" value="Chorismate_lyase_/UTRA_dom_sf"/>
</dbReference>
<dbReference type="SMART" id="SM00866">
    <property type="entry name" value="UTRA"/>
    <property type="match status" value="1"/>
</dbReference>
<sequence>MRFDGSNISLVQNVPTVKVCHISVTCDSYCFGKTTYGLDHPMSAVVSRQSQTQLGKIKKSLREKIHSGTLSEGQKLPSERELSQLFSTTRITLKDALVSLETEGLIYREERRGWFVSPDRICYNPLSRTHFHQMIREQHRIAETKLVNVRSEMASGDYARALEVEHATPIHIIERLRYIDGRAVLFVENVLKAPLFDGILSENLTMSLTGIYRDKYGYETLRSRFDVIPTSAPSHVAKALNLVEGQPVLKICRVNDKQDGELMDCEYEYWRPDAVRIRIDSSSE</sequence>
<dbReference type="Gene3D" id="1.10.10.10">
    <property type="entry name" value="Winged helix-like DNA-binding domain superfamily/Winged helix DNA-binding domain"/>
    <property type="match status" value="1"/>
</dbReference>
<evidence type="ECO:0000313" key="5">
    <source>
        <dbReference type="EMBL" id="EEX92934.1"/>
    </source>
</evidence>
<organism evidence="5 6">
    <name type="scientific">Vibrio orientalis CIP 102891 = ATCC 33934</name>
    <dbReference type="NCBI Taxonomy" id="675816"/>
    <lineage>
        <taxon>Bacteria</taxon>
        <taxon>Pseudomonadati</taxon>
        <taxon>Pseudomonadota</taxon>
        <taxon>Gammaproteobacteria</taxon>
        <taxon>Vibrionales</taxon>
        <taxon>Vibrionaceae</taxon>
        <taxon>Vibrio</taxon>
        <taxon>Vibrio oreintalis group</taxon>
    </lineage>
</organism>
<dbReference type="Gene3D" id="3.40.1410.10">
    <property type="entry name" value="Chorismate lyase-like"/>
    <property type="match status" value="1"/>
</dbReference>
<dbReference type="InterPro" id="IPR036388">
    <property type="entry name" value="WH-like_DNA-bd_sf"/>
</dbReference>
<evidence type="ECO:0000256" key="3">
    <source>
        <dbReference type="ARBA" id="ARBA00023163"/>
    </source>
</evidence>
<dbReference type="InterPro" id="IPR036390">
    <property type="entry name" value="WH_DNA-bd_sf"/>
</dbReference>
<dbReference type="InterPro" id="IPR011663">
    <property type="entry name" value="UTRA"/>
</dbReference>
<keyword evidence="2" id="KW-0238">DNA-binding</keyword>
<gene>
    <name evidence="5" type="ORF">VIA_003579</name>
</gene>
<dbReference type="SMART" id="SM00345">
    <property type="entry name" value="HTH_GNTR"/>
    <property type="match status" value="1"/>
</dbReference>
<evidence type="ECO:0000256" key="1">
    <source>
        <dbReference type="ARBA" id="ARBA00023015"/>
    </source>
</evidence>
<dbReference type="SUPFAM" id="SSF64288">
    <property type="entry name" value="Chorismate lyase-like"/>
    <property type="match status" value="1"/>
</dbReference>